<dbReference type="InterPro" id="IPR038770">
    <property type="entry name" value="Na+/solute_symporter_sf"/>
</dbReference>
<dbReference type="GO" id="GO:0015297">
    <property type="term" value="F:antiporter activity"/>
    <property type="evidence" value="ECO:0007669"/>
    <property type="project" value="InterPro"/>
</dbReference>
<evidence type="ECO:0000256" key="2">
    <source>
        <dbReference type="ARBA" id="ARBA00005551"/>
    </source>
</evidence>
<dbReference type="GO" id="GO:0006813">
    <property type="term" value="P:potassium ion transport"/>
    <property type="evidence" value="ECO:0007669"/>
    <property type="project" value="InterPro"/>
</dbReference>
<dbReference type="PROSITE" id="PS51201">
    <property type="entry name" value="RCK_N"/>
    <property type="match status" value="1"/>
</dbReference>
<feature type="transmembrane region" description="Helical" evidence="7">
    <location>
        <begin position="169"/>
        <end position="187"/>
    </location>
</feature>
<dbReference type="PATRIC" id="fig|396014.3.peg.1547"/>
<organism evidence="9 10">
    <name type="scientific">Brachybacterium phenoliresistens</name>
    <dbReference type="NCBI Taxonomy" id="396014"/>
    <lineage>
        <taxon>Bacteria</taxon>
        <taxon>Bacillati</taxon>
        <taxon>Actinomycetota</taxon>
        <taxon>Actinomycetes</taxon>
        <taxon>Micrococcales</taxon>
        <taxon>Dermabacteraceae</taxon>
        <taxon>Brachybacterium</taxon>
    </lineage>
</organism>
<feature type="transmembrane region" description="Helical" evidence="7">
    <location>
        <begin position="50"/>
        <end position="68"/>
    </location>
</feature>
<dbReference type="Pfam" id="PF00999">
    <property type="entry name" value="Na_H_Exchanger"/>
    <property type="match status" value="1"/>
</dbReference>
<feature type="transmembrane region" description="Helical" evidence="7">
    <location>
        <begin position="141"/>
        <end position="163"/>
    </location>
</feature>
<evidence type="ECO:0000256" key="4">
    <source>
        <dbReference type="ARBA" id="ARBA00022692"/>
    </source>
</evidence>
<dbReference type="PANTHER" id="PTHR42751:SF1">
    <property type="entry name" value="CATION_PROTON ANTIPORTER YBAL-RELATED"/>
    <property type="match status" value="1"/>
</dbReference>
<proteinExistence type="inferred from homology"/>
<dbReference type="Gene3D" id="1.20.1530.20">
    <property type="match status" value="1"/>
</dbReference>
<dbReference type="HOGENOM" id="CLU_005126_12_0_11"/>
<dbReference type="Gene3D" id="3.40.50.720">
    <property type="entry name" value="NAD(P)-binding Rossmann-like Domain"/>
    <property type="match status" value="1"/>
</dbReference>
<evidence type="ECO:0000256" key="6">
    <source>
        <dbReference type="ARBA" id="ARBA00023136"/>
    </source>
</evidence>
<evidence type="ECO:0000256" key="1">
    <source>
        <dbReference type="ARBA" id="ARBA00004141"/>
    </source>
</evidence>
<keyword evidence="3" id="KW-0813">Transport</keyword>
<comment type="similarity">
    <text evidence="2">Belongs to the monovalent cation:proton antiporter 2 (CPA2) transporter (TC 2.A.37) family.</text>
</comment>
<evidence type="ECO:0000313" key="9">
    <source>
        <dbReference type="EMBL" id="EWS81667.1"/>
    </source>
</evidence>
<dbReference type="InterPro" id="IPR036291">
    <property type="entry name" value="NAD(P)-bd_dom_sf"/>
</dbReference>
<evidence type="ECO:0000256" key="5">
    <source>
        <dbReference type="ARBA" id="ARBA00022989"/>
    </source>
</evidence>
<feature type="transmembrane region" description="Helical" evidence="7">
    <location>
        <begin position="199"/>
        <end position="219"/>
    </location>
</feature>
<gene>
    <name evidence="9" type="ORF">BF93_16005</name>
</gene>
<reference evidence="9 10" key="1">
    <citation type="submission" date="2014-02" db="EMBL/GenBank/DDBJ databases">
        <title>Genome sequence of Brachybacterium phenoliresistens strain W13A50.</title>
        <authorList>
            <person name="Wang X."/>
        </authorList>
    </citation>
    <scope>NUCLEOTIDE SEQUENCE [LARGE SCALE GENOMIC DNA]</scope>
    <source>
        <strain evidence="9 10">W13A50</strain>
    </source>
</reference>
<comment type="caution">
    <text evidence="9">The sequence shown here is derived from an EMBL/GenBank/DDBJ whole genome shotgun (WGS) entry which is preliminary data.</text>
</comment>
<feature type="transmembrane region" description="Helical" evidence="7">
    <location>
        <begin position="110"/>
        <end position="129"/>
    </location>
</feature>
<evidence type="ECO:0000313" key="10">
    <source>
        <dbReference type="Proteomes" id="UP000023067"/>
    </source>
</evidence>
<dbReference type="InterPro" id="IPR003148">
    <property type="entry name" value="RCK_N"/>
</dbReference>
<name>Z9JV70_9MICO</name>
<dbReference type="eggNOG" id="COG4651">
    <property type="taxonomic scope" value="Bacteria"/>
</dbReference>
<dbReference type="Pfam" id="PF02254">
    <property type="entry name" value="TrkA_N"/>
    <property type="match status" value="1"/>
</dbReference>
<feature type="transmembrane region" description="Helical" evidence="7">
    <location>
        <begin position="273"/>
        <end position="294"/>
    </location>
</feature>
<dbReference type="PANTHER" id="PTHR42751">
    <property type="entry name" value="SODIUM/HYDROGEN EXCHANGER FAMILY/TRKA DOMAIN PROTEIN"/>
    <property type="match status" value="1"/>
</dbReference>
<keyword evidence="10" id="KW-1185">Reference proteome</keyword>
<evidence type="ECO:0000259" key="8">
    <source>
        <dbReference type="PROSITE" id="PS51201"/>
    </source>
</evidence>
<dbReference type="InterPro" id="IPR006153">
    <property type="entry name" value="Cation/H_exchanger_TM"/>
</dbReference>
<feature type="transmembrane region" description="Helical" evidence="7">
    <location>
        <begin position="336"/>
        <end position="354"/>
    </location>
</feature>
<evidence type="ECO:0000256" key="3">
    <source>
        <dbReference type="ARBA" id="ARBA00022448"/>
    </source>
</evidence>
<keyword evidence="4 7" id="KW-0812">Transmembrane</keyword>
<dbReference type="AlphaFoldDB" id="Z9JV70"/>
<dbReference type="SUPFAM" id="SSF51735">
    <property type="entry name" value="NAD(P)-binding Rossmann-fold domains"/>
    <property type="match status" value="1"/>
</dbReference>
<evidence type="ECO:0000256" key="7">
    <source>
        <dbReference type="SAM" id="Phobius"/>
    </source>
</evidence>
<dbReference type="RefSeq" id="WP_051486676.1">
    <property type="nucleotide sequence ID" value="NZ_KK069991.1"/>
</dbReference>
<keyword evidence="6 7" id="KW-0472">Membrane</keyword>
<protein>
    <submittedName>
        <fullName evidence="9">Potassium transporter Kef</fullName>
    </submittedName>
</protein>
<dbReference type="STRING" id="396014.BF93_16005"/>
<feature type="transmembrane region" description="Helical" evidence="7">
    <location>
        <begin position="80"/>
        <end position="104"/>
    </location>
</feature>
<dbReference type="Proteomes" id="UP000023067">
    <property type="component" value="Unassembled WGS sequence"/>
</dbReference>
<accession>Z9JV70</accession>
<dbReference type="GO" id="GO:0016020">
    <property type="term" value="C:membrane"/>
    <property type="evidence" value="ECO:0007669"/>
    <property type="project" value="UniProtKB-SubCell"/>
</dbReference>
<feature type="domain" description="RCK N-terminal" evidence="8">
    <location>
        <begin position="388"/>
        <end position="506"/>
    </location>
</feature>
<dbReference type="GO" id="GO:1902600">
    <property type="term" value="P:proton transmembrane transport"/>
    <property type="evidence" value="ECO:0007669"/>
    <property type="project" value="InterPro"/>
</dbReference>
<dbReference type="OrthoDB" id="3418949at2"/>
<dbReference type="EMBL" id="JDYK01000006">
    <property type="protein sequence ID" value="EWS81667.1"/>
    <property type="molecule type" value="Genomic_DNA"/>
</dbReference>
<dbReference type="eggNOG" id="COG1226">
    <property type="taxonomic scope" value="Bacteria"/>
</dbReference>
<comment type="subcellular location">
    <subcellularLocation>
        <location evidence="1">Membrane</location>
        <topology evidence="1">Multi-pass membrane protein</topology>
    </subcellularLocation>
</comment>
<keyword evidence="5 7" id="KW-1133">Transmembrane helix</keyword>
<sequence>MVEIVATLGTATVLGIVAHLLRVPPLVGFLVAGFLLGALGVTPFPGLEQASHLGVTLLLFTIGLKFDARTILRPEAFGTAAADMAVSMVLGAVTLLLAGALGLADLDGGWRTLALVGFALSFSSTVLCVKVLEERSDDGSLYGQTAIAILVIQDLAAVAFISGSEGHAPSPWAIAVVLLLIPAAWVLRQVLDLVGWGELLILFGVVAAIGPGYALFELVGIEGDLGALVIGMLLASHPRALDLSKALFGIKELLLVGFFLTIGLEVVPRWQDLVLAVLLCAVLLPTTIISFALLSRLFGLRNRTSLRIGLVLGNFSEFSLIVAAVGVGGGLLGQRWLAVVAIAVALGMVISSVLNARSARIIARLVERLPEADPSRLREADRPIDTTGVDVVVFGMGRVGRATYERLLETGERRVLGVDNDHGVVQRLHAQGYHVVEGDATDLDFWHRIRTGGFVQTVILAMPIHDSNVFALQQLREADFAGTVAAVAQHQDQVEHLEAEGVGSVLNLYSGAGIALADLALPPTETSSGNAEADGES</sequence>
<feature type="transmembrane region" description="Helical" evidence="7">
    <location>
        <begin position="306"/>
        <end position="330"/>
    </location>
</feature>